<sequence length="177" mass="19801">MPDPNPGSAPAEPENEWISAPSGRPKPNQKPNYTQYQILGNHTHMTSIMSGHLKVMKCRRRLTHSVMSYGLLLFPFGAQDSYVISDTADSSPSQGEHVDAARSTGTRNRLHAPSALRSLRLRMAAPMVASLFIYVTPTLHLTTQHITSPHNTTYITYLLPSPYYFTLHYSPSTYQRS</sequence>
<dbReference type="RefSeq" id="XP_049143762.1">
    <property type="nucleotide sequence ID" value="XM_049286619.1"/>
</dbReference>
<evidence type="ECO:0000256" key="1">
    <source>
        <dbReference type="SAM" id="MobiDB-lite"/>
    </source>
</evidence>
<gene>
    <name evidence="2" type="ORF">CLUP02_07625</name>
</gene>
<accession>A0A9Q8SRB8</accession>
<proteinExistence type="predicted"/>
<name>A0A9Q8SRB8_9PEZI</name>
<organism evidence="2 3">
    <name type="scientific">Colletotrichum lupini</name>
    <dbReference type="NCBI Taxonomy" id="145971"/>
    <lineage>
        <taxon>Eukaryota</taxon>
        <taxon>Fungi</taxon>
        <taxon>Dikarya</taxon>
        <taxon>Ascomycota</taxon>
        <taxon>Pezizomycotina</taxon>
        <taxon>Sordariomycetes</taxon>
        <taxon>Hypocreomycetidae</taxon>
        <taxon>Glomerellales</taxon>
        <taxon>Glomerellaceae</taxon>
        <taxon>Colletotrichum</taxon>
        <taxon>Colletotrichum acutatum species complex</taxon>
    </lineage>
</organism>
<feature type="region of interest" description="Disordered" evidence="1">
    <location>
        <begin position="86"/>
        <end position="109"/>
    </location>
</feature>
<protein>
    <submittedName>
        <fullName evidence="2">Uncharacterized protein</fullName>
    </submittedName>
</protein>
<feature type="region of interest" description="Disordered" evidence="1">
    <location>
        <begin position="1"/>
        <end position="32"/>
    </location>
</feature>
<reference evidence="2" key="1">
    <citation type="journal article" date="2021" name="Mol. Plant Microbe Interact.">
        <title>Complete Genome Sequence of the Plant-Pathogenic Fungus Colletotrichum lupini.</title>
        <authorList>
            <person name="Baroncelli R."/>
            <person name="Pensec F."/>
            <person name="Da Lio D."/>
            <person name="Boufleur T."/>
            <person name="Vicente I."/>
            <person name="Sarrocco S."/>
            <person name="Picot A."/>
            <person name="Baraldi E."/>
            <person name="Sukno S."/>
            <person name="Thon M."/>
            <person name="Le Floch G."/>
        </authorList>
    </citation>
    <scope>NUCLEOTIDE SEQUENCE</scope>
    <source>
        <strain evidence="2">IMI 504893</strain>
    </source>
</reference>
<keyword evidence="3" id="KW-1185">Reference proteome</keyword>
<evidence type="ECO:0000313" key="2">
    <source>
        <dbReference type="EMBL" id="UQC82139.1"/>
    </source>
</evidence>
<dbReference type="EMBL" id="CP019476">
    <property type="protein sequence ID" value="UQC82139.1"/>
    <property type="molecule type" value="Genomic_DNA"/>
</dbReference>
<evidence type="ECO:0000313" key="3">
    <source>
        <dbReference type="Proteomes" id="UP000830671"/>
    </source>
</evidence>
<dbReference type="GeneID" id="73341629"/>
<dbReference type="KEGG" id="clup:CLUP02_07625"/>
<dbReference type="AlphaFoldDB" id="A0A9Q8SRB8"/>
<dbReference type="Proteomes" id="UP000830671">
    <property type="component" value="Chromosome 4"/>
</dbReference>